<dbReference type="SUPFAM" id="SSF52151">
    <property type="entry name" value="FabD/lysophospholipase-like"/>
    <property type="match status" value="1"/>
</dbReference>
<dbReference type="SUPFAM" id="SSF55048">
    <property type="entry name" value="Probable ACP-binding domain of malonyl-CoA ACP transacylase"/>
    <property type="match status" value="1"/>
</dbReference>
<keyword evidence="1 4" id="KW-0808">Transferase</keyword>
<name>A0A1H9Z1J0_9FIRM</name>
<dbReference type="InterPro" id="IPR024925">
    <property type="entry name" value="Malonyl_CoA-ACP_transAc"/>
</dbReference>
<dbReference type="InterPro" id="IPR014043">
    <property type="entry name" value="Acyl_transferase_dom"/>
</dbReference>
<keyword evidence="2 4" id="KW-0012">Acyltransferase</keyword>
<evidence type="ECO:0000256" key="5">
    <source>
        <dbReference type="PIRSR" id="PIRSR000446-1"/>
    </source>
</evidence>
<feature type="active site" evidence="5">
    <location>
        <position position="200"/>
    </location>
</feature>
<dbReference type="FunFam" id="3.30.70.250:FF:000001">
    <property type="entry name" value="Malonyl CoA-acyl carrier protein transacylase"/>
    <property type="match status" value="1"/>
</dbReference>
<dbReference type="PIRSF" id="PIRSF000446">
    <property type="entry name" value="Mct"/>
    <property type="match status" value="1"/>
</dbReference>
<dbReference type="OrthoDB" id="9805460at2"/>
<dbReference type="EC" id="2.3.1.39" evidence="4"/>
<dbReference type="PANTHER" id="PTHR42681">
    <property type="entry name" value="MALONYL-COA-ACYL CARRIER PROTEIN TRANSACYLASE, MITOCHONDRIAL"/>
    <property type="match status" value="1"/>
</dbReference>
<dbReference type="InterPro" id="IPR016035">
    <property type="entry name" value="Acyl_Trfase/lysoPLipase"/>
</dbReference>
<dbReference type="Gene3D" id="3.40.366.10">
    <property type="entry name" value="Malonyl-Coenzyme A Acyl Carrier Protein, domain 2"/>
    <property type="match status" value="1"/>
</dbReference>
<comment type="similarity">
    <text evidence="4">Belongs to the fabD family.</text>
</comment>
<dbReference type="SMART" id="SM00827">
    <property type="entry name" value="PKS_AT"/>
    <property type="match status" value="1"/>
</dbReference>
<dbReference type="InterPro" id="IPR050858">
    <property type="entry name" value="Mal-CoA-ACP_Trans/PKS_FabD"/>
</dbReference>
<dbReference type="GO" id="GO:0005829">
    <property type="term" value="C:cytosol"/>
    <property type="evidence" value="ECO:0007669"/>
    <property type="project" value="TreeGrafter"/>
</dbReference>
<accession>A0A1H9Z1J0</accession>
<gene>
    <name evidence="7" type="ORF">SAMN03080614_100612</name>
</gene>
<reference evidence="8" key="1">
    <citation type="submission" date="2016-10" db="EMBL/GenBank/DDBJ databases">
        <authorList>
            <person name="Varghese N."/>
            <person name="Submissions S."/>
        </authorList>
    </citation>
    <scope>NUCLEOTIDE SEQUENCE [LARGE SCALE GENOMIC DNA]</scope>
    <source>
        <strain evidence="8">DSM 13577</strain>
    </source>
</reference>
<evidence type="ECO:0000256" key="1">
    <source>
        <dbReference type="ARBA" id="ARBA00022679"/>
    </source>
</evidence>
<dbReference type="GO" id="GO:0006633">
    <property type="term" value="P:fatty acid biosynthetic process"/>
    <property type="evidence" value="ECO:0007669"/>
    <property type="project" value="TreeGrafter"/>
</dbReference>
<evidence type="ECO:0000256" key="3">
    <source>
        <dbReference type="ARBA" id="ARBA00048462"/>
    </source>
</evidence>
<dbReference type="Proteomes" id="UP000243819">
    <property type="component" value="Unassembled WGS sequence"/>
</dbReference>
<dbReference type="GO" id="GO:0004314">
    <property type="term" value="F:[acyl-carrier-protein] S-malonyltransferase activity"/>
    <property type="evidence" value="ECO:0007669"/>
    <property type="project" value="UniProtKB-EC"/>
</dbReference>
<dbReference type="InterPro" id="IPR016036">
    <property type="entry name" value="Malonyl_transacylase_ACP-bd"/>
</dbReference>
<dbReference type="Gene3D" id="3.30.70.250">
    <property type="entry name" value="Malonyl-CoA ACP transacylase, ACP-binding"/>
    <property type="match status" value="1"/>
</dbReference>
<evidence type="ECO:0000313" key="7">
    <source>
        <dbReference type="EMBL" id="SES75382.1"/>
    </source>
</evidence>
<organism evidence="7 8">
    <name type="scientific">Anaerobranca gottschalkii DSM 13577</name>
    <dbReference type="NCBI Taxonomy" id="1120990"/>
    <lineage>
        <taxon>Bacteria</taxon>
        <taxon>Bacillati</taxon>
        <taxon>Bacillota</taxon>
        <taxon>Clostridia</taxon>
        <taxon>Eubacteriales</taxon>
        <taxon>Proteinivoracaceae</taxon>
        <taxon>Anaerobranca</taxon>
    </lineage>
</organism>
<dbReference type="InterPro" id="IPR004410">
    <property type="entry name" value="Malonyl_CoA-ACP_transAc_FabD"/>
</dbReference>
<protein>
    <recommendedName>
        <fullName evidence="4">Malonyl CoA-acyl carrier protein transacylase</fullName>
        <ecNumber evidence="4">2.3.1.39</ecNumber>
    </recommendedName>
</protein>
<sequence length="312" mass="34626">MVNKLAFLFPGQGSQVVGMGQGLRENYSLAREIIDKCNNILGYDLWEIIQKGPKEELDLTENTQPAILTISYILSELLKEAGVKPENAAGLSLGEYSALVYGGVISYENALPLVKKRGEIMQRAVPLGTGGMVALLGATVDKVESFLKDIKGGYVQVANYNCPGQYVVTGETSAIAEVIEKAKDYGIKRAVKLDVSGPFHSKFLEKAGLELKGELEKIPFNEPQINIYSNVTAQRYRDREEIKDLLVKQVSHSVLWEQTIENMINQGVEGFVEVGPQKTLSAMVKKISAKVWVKNVEDSKTLEEFLQFYQRM</sequence>
<dbReference type="Pfam" id="PF00698">
    <property type="entry name" value="Acyl_transf_1"/>
    <property type="match status" value="1"/>
</dbReference>
<feature type="domain" description="Malonyl-CoA:ACP transacylase (MAT)" evidence="6">
    <location>
        <begin position="8"/>
        <end position="296"/>
    </location>
</feature>
<dbReference type="InterPro" id="IPR001227">
    <property type="entry name" value="Ac_transferase_dom_sf"/>
</dbReference>
<dbReference type="NCBIfam" id="TIGR00128">
    <property type="entry name" value="fabD"/>
    <property type="match status" value="1"/>
</dbReference>
<dbReference type="STRING" id="1120990.SAMN03080614_100612"/>
<evidence type="ECO:0000313" key="8">
    <source>
        <dbReference type="Proteomes" id="UP000243819"/>
    </source>
</evidence>
<keyword evidence="8" id="KW-1185">Reference proteome</keyword>
<evidence type="ECO:0000256" key="2">
    <source>
        <dbReference type="ARBA" id="ARBA00023315"/>
    </source>
</evidence>
<dbReference type="AlphaFoldDB" id="A0A1H9Z1J0"/>
<proteinExistence type="inferred from homology"/>
<comment type="catalytic activity">
    <reaction evidence="3 4">
        <text>holo-[ACP] + malonyl-CoA = malonyl-[ACP] + CoA</text>
        <dbReference type="Rhea" id="RHEA:41792"/>
        <dbReference type="Rhea" id="RHEA-COMP:9623"/>
        <dbReference type="Rhea" id="RHEA-COMP:9685"/>
        <dbReference type="ChEBI" id="CHEBI:57287"/>
        <dbReference type="ChEBI" id="CHEBI:57384"/>
        <dbReference type="ChEBI" id="CHEBI:64479"/>
        <dbReference type="ChEBI" id="CHEBI:78449"/>
        <dbReference type="EC" id="2.3.1.39"/>
    </reaction>
</comment>
<evidence type="ECO:0000259" key="6">
    <source>
        <dbReference type="SMART" id="SM00827"/>
    </source>
</evidence>
<evidence type="ECO:0000256" key="4">
    <source>
        <dbReference type="PIRNR" id="PIRNR000446"/>
    </source>
</evidence>
<dbReference type="EMBL" id="FOIF01000006">
    <property type="protein sequence ID" value="SES75382.1"/>
    <property type="molecule type" value="Genomic_DNA"/>
</dbReference>
<feature type="active site" evidence="5">
    <location>
        <position position="92"/>
    </location>
</feature>
<dbReference type="PANTHER" id="PTHR42681:SF1">
    <property type="entry name" value="MALONYL-COA-ACYL CARRIER PROTEIN TRANSACYLASE, MITOCHONDRIAL"/>
    <property type="match status" value="1"/>
</dbReference>